<keyword evidence="2" id="KW-0418">Kinase</keyword>
<gene>
    <name evidence="7" type="ORF">PMEA_00008078</name>
</gene>
<keyword evidence="2" id="KW-0808">Transferase</keyword>
<dbReference type="GO" id="GO:0005524">
    <property type="term" value="F:ATP binding"/>
    <property type="evidence" value="ECO:0007669"/>
    <property type="project" value="UniProtKB-UniRule"/>
</dbReference>
<dbReference type="SMART" id="SM00220">
    <property type="entry name" value="S_TKc"/>
    <property type="match status" value="1"/>
</dbReference>
<dbReference type="Pfam" id="PF07714">
    <property type="entry name" value="PK_Tyr_Ser-Thr"/>
    <property type="match status" value="1"/>
</dbReference>
<keyword evidence="3 5" id="KW-0547">Nucleotide-binding</keyword>
<dbReference type="SUPFAM" id="SSF56112">
    <property type="entry name" value="Protein kinase-like (PK-like)"/>
    <property type="match status" value="1"/>
</dbReference>
<accession>A0AAU9WNR9</accession>
<feature type="domain" description="Protein kinase" evidence="6">
    <location>
        <begin position="454"/>
        <end position="725"/>
    </location>
</feature>
<dbReference type="InterPro" id="IPR027417">
    <property type="entry name" value="P-loop_NTPase"/>
</dbReference>
<dbReference type="Proteomes" id="UP001159428">
    <property type="component" value="Unassembled WGS sequence"/>
</dbReference>
<dbReference type="Gene3D" id="1.10.510.10">
    <property type="entry name" value="Transferase(Phosphotransferase) domain 1"/>
    <property type="match status" value="1"/>
</dbReference>
<dbReference type="InterPro" id="IPR017441">
    <property type="entry name" value="Protein_kinase_ATP_BS"/>
</dbReference>
<dbReference type="InterPro" id="IPR001245">
    <property type="entry name" value="Ser-Thr/Tyr_kinase_cat_dom"/>
</dbReference>
<organism evidence="7 8">
    <name type="scientific">Pocillopora meandrina</name>
    <dbReference type="NCBI Taxonomy" id="46732"/>
    <lineage>
        <taxon>Eukaryota</taxon>
        <taxon>Metazoa</taxon>
        <taxon>Cnidaria</taxon>
        <taxon>Anthozoa</taxon>
        <taxon>Hexacorallia</taxon>
        <taxon>Scleractinia</taxon>
        <taxon>Astrocoeniina</taxon>
        <taxon>Pocilloporidae</taxon>
        <taxon>Pocillopora</taxon>
    </lineage>
</organism>
<evidence type="ECO:0000256" key="1">
    <source>
        <dbReference type="ARBA" id="ARBA00008171"/>
    </source>
</evidence>
<reference evidence="7 8" key="1">
    <citation type="submission" date="2022-05" db="EMBL/GenBank/DDBJ databases">
        <authorList>
            <consortium name="Genoscope - CEA"/>
            <person name="William W."/>
        </authorList>
    </citation>
    <scope>NUCLEOTIDE SEQUENCE [LARGE SCALE GENOMIC DNA]</scope>
</reference>
<dbReference type="SUPFAM" id="SSF52540">
    <property type="entry name" value="P-loop containing nucleoside triphosphate hydrolases"/>
    <property type="match status" value="1"/>
</dbReference>
<evidence type="ECO:0000259" key="6">
    <source>
        <dbReference type="PROSITE" id="PS50011"/>
    </source>
</evidence>
<feature type="binding site" evidence="5">
    <location>
        <position position="487"/>
    </location>
    <ligand>
        <name>ATP</name>
        <dbReference type="ChEBI" id="CHEBI:30616"/>
    </ligand>
</feature>
<dbReference type="PROSITE" id="PS00108">
    <property type="entry name" value="PROTEIN_KINASE_ST"/>
    <property type="match status" value="1"/>
</dbReference>
<evidence type="ECO:0000256" key="4">
    <source>
        <dbReference type="ARBA" id="ARBA00022840"/>
    </source>
</evidence>
<dbReference type="InterPro" id="IPR000719">
    <property type="entry name" value="Prot_kinase_dom"/>
</dbReference>
<dbReference type="PROSITE" id="PS00107">
    <property type="entry name" value="PROTEIN_KINASE_ATP"/>
    <property type="match status" value="1"/>
</dbReference>
<keyword evidence="4 5" id="KW-0067">ATP-binding</keyword>
<comment type="caution">
    <text evidence="7">The sequence shown here is derived from an EMBL/GenBank/DDBJ whole genome shotgun (WGS) entry which is preliminary data.</text>
</comment>
<protein>
    <recommendedName>
        <fullName evidence="6">Protein kinase domain-containing protein</fullName>
    </recommendedName>
</protein>
<keyword evidence="2" id="KW-0723">Serine/threonine-protein kinase</keyword>
<dbReference type="PANTHER" id="PTHR26392">
    <property type="entry name" value="MITOGEN-ACTIVATED PROTEIN KINASE KINASE KINASE 7-RELATED"/>
    <property type="match status" value="1"/>
</dbReference>
<dbReference type="AlphaFoldDB" id="A0AAU9WNR9"/>
<evidence type="ECO:0000313" key="8">
    <source>
        <dbReference type="Proteomes" id="UP001159428"/>
    </source>
</evidence>
<evidence type="ECO:0000313" key="7">
    <source>
        <dbReference type="EMBL" id="CAH3120082.1"/>
    </source>
</evidence>
<dbReference type="EMBL" id="CALNXJ010000017">
    <property type="protein sequence ID" value="CAH3120082.1"/>
    <property type="molecule type" value="Genomic_DNA"/>
</dbReference>
<evidence type="ECO:0000256" key="2">
    <source>
        <dbReference type="ARBA" id="ARBA00022527"/>
    </source>
</evidence>
<dbReference type="Gene3D" id="3.40.50.300">
    <property type="entry name" value="P-loop containing nucleotide triphosphate hydrolases"/>
    <property type="match status" value="1"/>
</dbReference>
<dbReference type="PANTHER" id="PTHR26392:SF92">
    <property type="entry name" value="PROTEIN KINASE DOMAIN-CONTAINING PROTEIN"/>
    <property type="match status" value="1"/>
</dbReference>
<evidence type="ECO:0000256" key="3">
    <source>
        <dbReference type="ARBA" id="ARBA00022741"/>
    </source>
</evidence>
<keyword evidence="8" id="KW-1185">Reference proteome</keyword>
<proteinExistence type="inferred from homology"/>
<dbReference type="InterPro" id="IPR008271">
    <property type="entry name" value="Ser/Thr_kinase_AS"/>
</dbReference>
<name>A0AAU9WNR9_9CNID</name>
<comment type="similarity">
    <text evidence="1">Belongs to the protein kinase superfamily. TKL Ser/Thr protein kinase family. ROCO subfamily.</text>
</comment>
<evidence type="ECO:0000256" key="5">
    <source>
        <dbReference type="PROSITE-ProRule" id="PRU10141"/>
    </source>
</evidence>
<dbReference type="InterPro" id="IPR011009">
    <property type="entry name" value="Kinase-like_dom_sf"/>
</dbReference>
<dbReference type="PROSITE" id="PS50011">
    <property type="entry name" value="PROTEIN_KINASE_DOM"/>
    <property type="match status" value="1"/>
</dbReference>
<dbReference type="GO" id="GO:0004674">
    <property type="term" value="F:protein serine/threonine kinase activity"/>
    <property type="evidence" value="ECO:0007669"/>
    <property type="project" value="UniProtKB-KW"/>
</dbReference>
<sequence length="733" mass="84093">MDDIVKEYLPEAFAFIYVINSENAGGTQRDRVEKLIEHANCALFVCNKWDQVPSKESDEVKNYVVTKLTQCWPSLDPESQIIYMSAKEASEVQTFGVVTEEFAELMNGIKSMVLKSIEARLEIQWRWLDYLLARMALQTKAFIRNSSEDRKNVTDRMIYITDRLQSIERQQGTVSKELQSYLENKADHAVSALSRYLKSPEVMQQFSSWTLDDVPNTEESWELTKNYIQQLQMERLVEVIKEWEEMNHVFSDARASLIQYFQERLSYVKGQLRTLEGHVVAEDAASSGSDPLASDDFSFAEKVIIGVTSPIWVPGSLVVPVGNVPVVGARSVKEKLENWNKIRQYKKDKCTFMAEASQEYLNKIAEEQHLKSFVMEQLKEAQVCLRQVLDRIPQLIEESKMLCQKLRDKNRSKKELKDFYKLLHEKSLQIRGEMALFGIKEVRAVDISCDDLEWQDHAPLGGGAFATVYRGKLKIRGEDKPVDVAVKEWKEELTRSTASSFLSEAEILRKLHYPFIVKFYGTALRKEGERLKAILVMELCKENLMRHIFRHENNIPGKSSTASAARDVIGWAKDIANALEYIHRQGIVHRDLKLENILLSQENIAKVADVGVSKEAKAITGTMTGTPVYLAPEVVKSRLYDYKADIYSFGIMLWEMWYGNRALLVADADVYEVFEKVVEGVRPTHVEGSNEPPPGWQDLMQRCWDEKPDNRPDARECYEKLTKLYQEVGAPSS</sequence>